<protein>
    <submittedName>
        <fullName evidence="2">Uncharacterized protein</fullName>
    </submittedName>
</protein>
<organism evidence="2 3">
    <name type="scientific">Armillaria luteobubalina</name>
    <dbReference type="NCBI Taxonomy" id="153913"/>
    <lineage>
        <taxon>Eukaryota</taxon>
        <taxon>Fungi</taxon>
        <taxon>Dikarya</taxon>
        <taxon>Basidiomycota</taxon>
        <taxon>Agaricomycotina</taxon>
        <taxon>Agaricomycetes</taxon>
        <taxon>Agaricomycetidae</taxon>
        <taxon>Agaricales</taxon>
        <taxon>Marasmiineae</taxon>
        <taxon>Physalacriaceae</taxon>
        <taxon>Armillaria</taxon>
    </lineage>
</organism>
<proteinExistence type="predicted"/>
<sequence>MAPPKKRNGQNTNADTEATPLPTHRSHRNQVQPNPTPLVPAAEPQIPPCQILQPPVPPPQAPPTPGVQAMFHVRGYNHYRPVPNTQGVFPTPSEMQTLRQLLPAQFNVLNLRKI</sequence>
<gene>
    <name evidence="2" type="ORF">EDD18DRAFT_1363263</name>
</gene>
<reference evidence="2" key="1">
    <citation type="submission" date="2023-06" db="EMBL/GenBank/DDBJ databases">
        <authorList>
            <consortium name="Lawrence Berkeley National Laboratory"/>
            <person name="Ahrendt S."/>
            <person name="Sahu N."/>
            <person name="Indic B."/>
            <person name="Wong-Bajracharya J."/>
            <person name="Merenyi Z."/>
            <person name="Ke H.-M."/>
            <person name="Monk M."/>
            <person name="Kocsube S."/>
            <person name="Drula E."/>
            <person name="Lipzen A."/>
            <person name="Balint B."/>
            <person name="Henrissat B."/>
            <person name="Andreopoulos B."/>
            <person name="Martin F.M."/>
            <person name="Harder C.B."/>
            <person name="Rigling D."/>
            <person name="Ford K.L."/>
            <person name="Foster G.D."/>
            <person name="Pangilinan J."/>
            <person name="Papanicolaou A."/>
            <person name="Barry K."/>
            <person name="LaButti K."/>
            <person name="Viragh M."/>
            <person name="Koriabine M."/>
            <person name="Yan M."/>
            <person name="Riley R."/>
            <person name="Champramary S."/>
            <person name="Plett K.L."/>
            <person name="Tsai I.J."/>
            <person name="Slot J."/>
            <person name="Sipos G."/>
            <person name="Plett J."/>
            <person name="Nagy L.G."/>
            <person name="Grigoriev I.V."/>
        </authorList>
    </citation>
    <scope>NUCLEOTIDE SEQUENCE</scope>
    <source>
        <strain evidence="2">HWK02</strain>
    </source>
</reference>
<feature type="region of interest" description="Disordered" evidence="1">
    <location>
        <begin position="1"/>
        <end position="67"/>
    </location>
</feature>
<comment type="caution">
    <text evidence="2">The sequence shown here is derived from an EMBL/GenBank/DDBJ whole genome shotgun (WGS) entry which is preliminary data.</text>
</comment>
<evidence type="ECO:0000313" key="3">
    <source>
        <dbReference type="Proteomes" id="UP001175228"/>
    </source>
</evidence>
<keyword evidence="3" id="KW-1185">Reference proteome</keyword>
<evidence type="ECO:0000313" key="2">
    <source>
        <dbReference type="EMBL" id="KAK0481162.1"/>
    </source>
</evidence>
<dbReference type="EMBL" id="JAUEPU010000074">
    <property type="protein sequence ID" value="KAK0481162.1"/>
    <property type="molecule type" value="Genomic_DNA"/>
</dbReference>
<dbReference type="Proteomes" id="UP001175228">
    <property type="component" value="Unassembled WGS sequence"/>
</dbReference>
<feature type="compositionally biased region" description="Pro residues" evidence="1">
    <location>
        <begin position="54"/>
        <end position="65"/>
    </location>
</feature>
<name>A0AA39PBJ0_9AGAR</name>
<evidence type="ECO:0000256" key="1">
    <source>
        <dbReference type="SAM" id="MobiDB-lite"/>
    </source>
</evidence>
<dbReference type="AlphaFoldDB" id="A0AA39PBJ0"/>
<accession>A0AA39PBJ0</accession>